<feature type="region of interest" description="Disordered" evidence="1">
    <location>
        <begin position="180"/>
        <end position="205"/>
    </location>
</feature>
<evidence type="ECO:0000256" key="1">
    <source>
        <dbReference type="SAM" id="MobiDB-lite"/>
    </source>
</evidence>
<sequence length="205" mass="21798">MVAELALVSHPPPACGTHAVADTGLELTVCRVALAAQPRPGRQTGRLPSRVPCPGDGEASPLAASRGTALAAGPSHWHVARHLGSSPDASRWIARRRRRSPSIFATRRLLADDDLAATESTIAPRPSSLRHLLTSSMAAYVASASLCIDARHELDLTCGHPVDAEVDGLLPEPRRGISARAAHPHAQTRKDALEQLGLPVTMRRR</sequence>
<gene>
    <name evidence="2" type="ORF">VFPBJ_09138</name>
</gene>
<proteinExistence type="predicted"/>
<protein>
    <submittedName>
        <fullName evidence="2">Mut7-C ubiquitin domain-containing protein</fullName>
    </submittedName>
</protein>
<dbReference type="AlphaFoldDB" id="A0A179GCN5"/>
<comment type="caution">
    <text evidence="2">The sequence shown here is derived from an EMBL/GenBank/DDBJ whole genome shotgun (WGS) entry which is preliminary data.</text>
</comment>
<dbReference type="EMBL" id="LSBH01000008">
    <property type="protein sequence ID" value="OAQ75163.1"/>
    <property type="molecule type" value="Genomic_DNA"/>
</dbReference>
<reference evidence="2 3" key="1">
    <citation type="submission" date="2016-01" db="EMBL/GenBank/DDBJ databases">
        <title>Biosynthesis of antibiotic leucinostatins and their inhibition on Phytophthora in bio-control Purpureocillium lilacinum.</title>
        <authorList>
            <person name="Wang G."/>
            <person name="Liu Z."/>
            <person name="Lin R."/>
            <person name="Li E."/>
            <person name="Mao Z."/>
            <person name="Ling J."/>
            <person name="Yin W."/>
            <person name="Xie B."/>
        </authorList>
    </citation>
    <scope>NUCLEOTIDE SEQUENCE [LARGE SCALE GENOMIC DNA]</scope>
    <source>
        <strain evidence="2">PLBJ-1</strain>
    </source>
</reference>
<evidence type="ECO:0000313" key="2">
    <source>
        <dbReference type="EMBL" id="OAQ75163.1"/>
    </source>
</evidence>
<evidence type="ECO:0000313" key="3">
    <source>
        <dbReference type="Proteomes" id="UP000078240"/>
    </source>
</evidence>
<accession>A0A179GCN5</accession>
<name>A0A179GCN5_PURLI</name>
<feature type="region of interest" description="Disordered" evidence="1">
    <location>
        <begin position="39"/>
        <end position="62"/>
    </location>
</feature>
<dbReference type="Proteomes" id="UP000078240">
    <property type="component" value="Unassembled WGS sequence"/>
</dbReference>
<organism evidence="2 3">
    <name type="scientific">Purpureocillium lilacinum</name>
    <name type="common">Paecilomyces lilacinus</name>
    <dbReference type="NCBI Taxonomy" id="33203"/>
    <lineage>
        <taxon>Eukaryota</taxon>
        <taxon>Fungi</taxon>
        <taxon>Dikarya</taxon>
        <taxon>Ascomycota</taxon>
        <taxon>Pezizomycotina</taxon>
        <taxon>Sordariomycetes</taxon>
        <taxon>Hypocreomycetidae</taxon>
        <taxon>Hypocreales</taxon>
        <taxon>Ophiocordycipitaceae</taxon>
        <taxon>Purpureocillium</taxon>
    </lineage>
</organism>